<dbReference type="AlphaFoldDB" id="A0AAP0P9F3"/>
<comment type="caution">
    <text evidence="1">The sequence shown here is derived from an EMBL/GenBank/DDBJ whole genome shotgun (WGS) entry which is preliminary data.</text>
</comment>
<dbReference type="Proteomes" id="UP001419268">
    <property type="component" value="Unassembled WGS sequence"/>
</dbReference>
<protein>
    <submittedName>
        <fullName evidence="1">Uncharacterized protein</fullName>
    </submittedName>
</protein>
<name>A0AAP0P9F3_9MAGN</name>
<keyword evidence="2" id="KW-1185">Reference proteome</keyword>
<evidence type="ECO:0000313" key="2">
    <source>
        <dbReference type="Proteomes" id="UP001419268"/>
    </source>
</evidence>
<gene>
    <name evidence="1" type="ORF">Scep_012333</name>
</gene>
<evidence type="ECO:0000313" key="1">
    <source>
        <dbReference type="EMBL" id="KAK9132805.1"/>
    </source>
</evidence>
<sequence length="78" mass="8656">MEALREDNSKIFKDLHARVVQLPLDHHSGLTNRPRTFIDAELRTATGDFDRENKLGAATGLVTGPVANCWAKKLSPNE</sequence>
<accession>A0AAP0P9F3</accession>
<reference evidence="1 2" key="1">
    <citation type="submission" date="2024-01" db="EMBL/GenBank/DDBJ databases">
        <title>Genome assemblies of Stephania.</title>
        <authorList>
            <person name="Yang L."/>
        </authorList>
    </citation>
    <scope>NUCLEOTIDE SEQUENCE [LARGE SCALE GENOMIC DNA]</scope>
    <source>
        <strain evidence="1">JXDWG</strain>
        <tissue evidence="1">Leaf</tissue>
    </source>
</reference>
<organism evidence="1 2">
    <name type="scientific">Stephania cephalantha</name>
    <dbReference type="NCBI Taxonomy" id="152367"/>
    <lineage>
        <taxon>Eukaryota</taxon>
        <taxon>Viridiplantae</taxon>
        <taxon>Streptophyta</taxon>
        <taxon>Embryophyta</taxon>
        <taxon>Tracheophyta</taxon>
        <taxon>Spermatophyta</taxon>
        <taxon>Magnoliopsida</taxon>
        <taxon>Ranunculales</taxon>
        <taxon>Menispermaceae</taxon>
        <taxon>Menispermoideae</taxon>
        <taxon>Cissampelideae</taxon>
        <taxon>Stephania</taxon>
    </lineage>
</organism>
<proteinExistence type="predicted"/>
<dbReference type="EMBL" id="JBBNAG010000005">
    <property type="protein sequence ID" value="KAK9132805.1"/>
    <property type="molecule type" value="Genomic_DNA"/>
</dbReference>